<keyword evidence="1" id="KW-0472">Membrane</keyword>
<gene>
    <name evidence="3" type="ORF">Tco_0802873</name>
</gene>
<dbReference type="Proteomes" id="UP001151760">
    <property type="component" value="Unassembled WGS sequence"/>
</dbReference>
<dbReference type="PANTHER" id="PTHR31672">
    <property type="entry name" value="BNACNNG10540D PROTEIN"/>
    <property type="match status" value="1"/>
</dbReference>
<evidence type="ECO:0000259" key="2">
    <source>
        <dbReference type="Pfam" id="PF08268"/>
    </source>
</evidence>
<protein>
    <submittedName>
        <fullName evidence="3">Pentatricopeptide repeat-containing protein</fullName>
    </submittedName>
</protein>
<keyword evidence="1" id="KW-1133">Transmembrane helix</keyword>
<dbReference type="InterPro" id="IPR013187">
    <property type="entry name" value="F-box-assoc_dom_typ3"/>
</dbReference>
<reference evidence="3" key="1">
    <citation type="journal article" date="2022" name="Int. J. Mol. Sci.">
        <title>Draft Genome of Tanacetum Coccineum: Genomic Comparison of Closely Related Tanacetum-Family Plants.</title>
        <authorList>
            <person name="Yamashiro T."/>
            <person name="Shiraishi A."/>
            <person name="Nakayama K."/>
            <person name="Satake H."/>
        </authorList>
    </citation>
    <scope>NUCLEOTIDE SEQUENCE</scope>
</reference>
<feature type="transmembrane region" description="Helical" evidence="1">
    <location>
        <begin position="12"/>
        <end position="31"/>
    </location>
</feature>
<evidence type="ECO:0000313" key="4">
    <source>
        <dbReference type="Proteomes" id="UP001151760"/>
    </source>
</evidence>
<evidence type="ECO:0000313" key="3">
    <source>
        <dbReference type="EMBL" id="GJS95905.1"/>
    </source>
</evidence>
<name>A0ABQ5A424_9ASTR</name>
<keyword evidence="1" id="KW-0812">Transmembrane</keyword>
<evidence type="ECO:0000256" key="1">
    <source>
        <dbReference type="SAM" id="Phobius"/>
    </source>
</evidence>
<keyword evidence="4" id="KW-1185">Reference proteome</keyword>
<organism evidence="3 4">
    <name type="scientific">Tanacetum coccineum</name>
    <dbReference type="NCBI Taxonomy" id="301880"/>
    <lineage>
        <taxon>Eukaryota</taxon>
        <taxon>Viridiplantae</taxon>
        <taxon>Streptophyta</taxon>
        <taxon>Embryophyta</taxon>
        <taxon>Tracheophyta</taxon>
        <taxon>Spermatophyta</taxon>
        <taxon>Magnoliopsida</taxon>
        <taxon>eudicotyledons</taxon>
        <taxon>Gunneridae</taxon>
        <taxon>Pentapetalae</taxon>
        <taxon>asterids</taxon>
        <taxon>campanulids</taxon>
        <taxon>Asterales</taxon>
        <taxon>Asteraceae</taxon>
        <taxon>Asteroideae</taxon>
        <taxon>Anthemideae</taxon>
        <taxon>Anthemidinae</taxon>
        <taxon>Tanacetum</taxon>
    </lineage>
</organism>
<dbReference type="PANTHER" id="PTHR31672:SF10">
    <property type="entry name" value="F-BOX DOMAIN-CONTAINING PROTEIN"/>
    <property type="match status" value="1"/>
</dbReference>
<proteinExistence type="predicted"/>
<dbReference type="InterPro" id="IPR017451">
    <property type="entry name" value="F-box-assoc_interact_dom"/>
</dbReference>
<dbReference type="Pfam" id="PF08268">
    <property type="entry name" value="FBA_3"/>
    <property type="match status" value="1"/>
</dbReference>
<sequence length="232" mass="26321">MAVIWNPSVRKYVGIVIPISMSGYVVVGFGVCPDTNGPKLVKVSVDEISSMWVVEVFMLSTRVWKAVYMGAPFKSCYLIWNQVFVNGVIYFHAYDDINLDWGVRSNFIILFDLKSEKFGEVCLPKRLLDAPLLVVANVNELLSSLEYYHADETFVCDVWMRKDGANKTFSKIYTIKVEGKSLLHRVLGFRNNGEVVIELEDDNNHEFRIEVYDPSSGHFNGVGINGKRGTYV</sequence>
<accession>A0ABQ5A424</accession>
<dbReference type="NCBIfam" id="TIGR01640">
    <property type="entry name" value="F_box_assoc_1"/>
    <property type="match status" value="1"/>
</dbReference>
<feature type="domain" description="F-box associated beta-propeller type 3" evidence="2">
    <location>
        <begin position="2"/>
        <end position="226"/>
    </location>
</feature>
<reference evidence="3" key="2">
    <citation type="submission" date="2022-01" db="EMBL/GenBank/DDBJ databases">
        <authorList>
            <person name="Yamashiro T."/>
            <person name="Shiraishi A."/>
            <person name="Satake H."/>
            <person name="Nakayama K."/>
        </authorList>
    </citation>
    <scope>NUCLEOTIDE SEQUENCE</scope>
</reference>
<comment type="caution">
    <text evidence="3">The sequence shown here is derived from an EMBL/GenBank/DDBJ whole genome shotgun (WGS) entry which is preliminary data.</text>
</comment>
<dbReference type="EMBL" id="BQNB010011845">
    <property type="protein sequence ID" value="GJS95905.1"/>
    <property type="molecule type" value="Genomic_DNA"/>
</dbReference>
<dbReference type="InterPro" id="IPR050796">
    <property type="entry name" value="SCF_F-box_component"/>
</dbReference>